<reference evidence="1 2" key="1">
    <citation type="submission" date="2024-01" db="EMBL/GenBank/DDBJ databases">
        <title>The genome of the rayed Mediterranean limpet Patella caerulea (Linnaeus, 1758).</title>
        <authorList>
            <person name="Anh-Thu Weber A."/>
            <person name="Halstead-Nussloch G."/>
        </authorList>
    </citation>
    <scope>NUCLEOTIDE SEQUENCE [LARGE SCALE GENOMIC DNA]</scope>
    <source>
        <strain evidence="1">AATW-2023a</strain>
        <tissue evidence="1">Whole specimen</tissue>
    </source>
</reference>
<comment type="caution">
    <text evidence="1">The sequence shown here is derived from an EMBL/GenBank/DDBJ whole genome shotgun (WGS) entry which is preliminary data.</text>
</comment>
<name>A0AAN8FX05_PATCE</name>
<dbReference type="Proteomes" id="UP001347796">
    <property type="component" value="Unassembled WGS sequence"/>
</dbReference>
<organism evidence="1 2">
    <name type="scientific">Patella caerulea</name>
    <name type="common">Rayed Mediterranean limpet</name>
    <dbReference type="NCBI Taxonomy" id="87958"/>
    <lineage>
        <taxon>Eukaryota</taxon>
        <taxon>Metazoa</taxon>
        <taxon>Spiralia</taxon>
        <taxon>Lophotrochozoa</taxon>
        <taxon>Mollusca</taxon>
        <taxon>Gastropoda</taxon>
        <taxon>Patellogastropoda</taxon>
        <taxon>Patelloidea</taxon>
        <taxon>Patellidae</taxon>
        <taxon>Patella</taxon>
    </lineage>
</organism>
<evidence type="ECO:0000313" key="1">
    <source>
        <dbReference type="EMBL" id="KAK6165982.1"/>
    </source>
</evidence>
<evidence type="ECO:0000313" key="2">
    <source>
        <dbReference type="Proteomes" id="UP001347796"/>
    </source>
</evidence>
<protein>
    <submittedName>
        <fullName evidence="1">Uncharacterized protein</fullName>
    </submittedName>
</protein>
<accession>A0AAN8FX05</accession>
<dbReference type="EMBL" id="JAZGQO010000021">
    <property type="protein sequence ID" value="KAK6165982.1"/>
    <property type="molecule type" value="Genomic_DNA"/>
</dbReference>
<dbReference type="AlphaFoldDB" id="A0AAN8FX05"/>
<gene>
    <name evidence="1" type="ORF">SNE40_022780</name>
</gene>
<keyword evidence="2" id="KW-1185">Reference proteome</keyword>
<sequence>MTVNDVVWLRSAPIRFRVNGKEYSSADGGMEKISDKGMAGTDKLGDYMLYTWTYKVLDLYITINFKPYINKNYLILQQHYLNKTSGTSAGNIDGVISHFPAFNVDDTRGGDMGVLSLAGFFSGGISLTLGRWVPGKVDIVSGLRGGPIAFFDKKDTVIISPFSEFTATNTFFDSKAGSISWGLKGGIEEVPENFLQQYIVMYSPDGINAAFREWGDVMRSYYDRPSSYRESDLTNNYLGYWTDNGAYYYYHPADQQNYEDTVYGVIDYANKLSIPYRYFQYDEWFYNTDQQVGTYTWDALPGVFPDGLRYVYNKTQLPVSAHNKWWSSNTTYAKQNGGQFDFVLEDDVGFGIPTEEEFWNSLFREAKTWGMIVYEQDFLGTSNQKMKSLNTDVYLTKNWLNQMGNAAQKNGITLQYCMSFPFHILAALEIPTVTQARVSGDGVPGNDKGWKIGIASIFPQAMGIAPYKDNFWTTAYQPGNPYGGIATEPFLQLTVSVLTTGPVGPSDGIGFTNVDLLMRCCNKEGLILKPDLPALAIDNQIRQEAFADGSGPMGEVYVTKSVINGLEFGIIFAADIKESYQLHPSETGLNVTSGMVMPTVFFYADNPIVKFTEDSPLSLTTECATFQFCLYYTSPVFTVGNLTVMIYGEVGKVTPMSNNRVKGIRATSDGDLRIRIAGSGNESVIFRFLHDRQTVDVTCVIGMTSTATISLLNRNCESF</sequence>
<proteinExistence type="predicted"/>